<dbReference type="InterPro" id="IPR013087">
    <property type="entry name" value="Znf_C2H2_type"/>
</dbReference>
<protein>
    <recommendedName>
        <fullName evidence="6">C2H2-type domain-containing protein</fullName>
    </recommendedName>
</protein>
<feature type="compositionally biased region" description="Basic and acidic residues" evidence="5">
    <location>
        <begin position="310"/>
        <end position="319"/>
    </location>
</feature>
<dbReference type="Proteomes" id="UP000007879">
    <property type="component" value="Unassembled WGS sequence"/>
</dbReference>
<feature type="domain" description="C2H2-type" evidence="6">
    <location>
        <begin position="349"/>
        <end position="376"/>
    </location>
</feature>
<keyword evidence="8" id="KW-1185">Reference proteome</keyword>
<feature type="region of interest" description="Disordered" evidence="5">
    <location>
        <begin position="388"/>
        <end position="453"/>
    </location>
</feature>
<feature type="compositionally biased region" description="Polar residues" evidence="5">
    <location>
        <begin position="407"/>
        <end position="426"/>
    </location>
</feature>
<dbReference type="SUPFAM" id="SSF57667">
    <property type="entry name" value="beta-beta-alpha zinc fingers"/>
    <property type="match status" value="2"/>
</dbReference>
<sequence>MAAVQVCMQQQQQENPFTNISRTTACVNWNYQGSMNPSPTGLPISSGNSNLPYIAQQHNIQYSVTTYKPQQYYEYECNTPPVGEGPPVTSFCSPDYTKSRPLSHYTSTNSLHGAEMGVLTAANTTASQAALPPTEWFTGGTSVASRFSPLNTPRFPPHTAALVSQPFISQPTVLPTWPMETAASPNTSTSNSLLPPPAQPNDPLQVISETESPSSQAIVSSICSAGSSANELPTLPYIPSLDPQNHVATSSFSPLSMPHPSSQGTGISSLTASLNILHSIGQGLPAARTNRKPRRQNPANSNSPRKPKPEKKSPTEKPHVCPVDNCGKRFSRSDELTRHLRIHTGQKPFQCHICLRCFSRSDHLTTHIRTHTGEKPFACDVCGRRFARSDERKRHKKVHDKEMVHQVNRNLQSSEPNPQVATSPKEQPNDDSGLASIHVSYQTPPTSNPGGLVATSTASVEEIKLEPLSLPSTQQGQQEGAAMLLQQEGLVLPSDQQESLLISSVQQGGLLIQQEGLIMSQPDSLVTTLQQEALPQQQQQGLTQTTTSP</sequence>
<dbReference type="EnsemblMetazoa" id="XM_003383893.2">
    <property type="protein sequence ID" value="XP_003383941.1"/>
    <property type="gene ID" value="LOC100638928"/>
</dbReference>
<evidence type="ECO:0000256" key="5">
    <source>
        <dbReference type="SAM" id="MobiDB-lite"/>
    </source>
</evidence>
<feature type="compositionally biased region" description="Polar residues" evidence="5">
    <location>
        <begin position="439"/>
        <end position="453"/>
    </location>
</feature>
<dbReference type="PROSITE" id="PS00028">
    <property type="entry name" value="ZINC_FINGER_C2H2_1"/>
    <property type="match status" value="3"/>
</dbReference>
<feature type="region of interest" description="Disordered" evidence="5">
    <location>
        <begin position="529"/>
        <end position="549"/>
    </location>
</feature>
<keyword evidence="2 4" id="KW-0863">Zinc-finger</keyword>
<dbReference type="GO" id="GO:0000978">
    <property type="term" value="F:RNA polymerase II cis-regulatory region sequence-specific DNA binding"/>
    <property type="evidence" value="ECO:0007669"/>
    <property type="project" value="TreeGrafter"/>
</dbReference>
<organism evidence="7">
    <name type="scientific">Amphimedon queenslandica</name>
    <name type="common">Sponge</name>
    <dbReference type="NCBI Taxonomy" id="400682"/>
    <lineage>
        <taxon>Eukaryota</taxon>
        <taxon>Metazoa</taxon>
        <taxon>Porifera</taxon>
        <taxon>Demospongiae</taxon>
        <taxon>Heteroscleromorpha</taxon>
        <taxon>Haplosclerida</taxon>
        <taxon>Niphatidae</taxon>
        <taxon>Amphimedon</taxon>
    </lineage>
</organism>
<dbReference type="SMART" id="SM00355">
    <property type="entry name" value="ZnF_C2H2"/>
    <property type="match status" value="3"/>
</dbReference>
<dbReference type="PROSITE" id="PS50157">
    <property type="entry name" value="ZINC_FINGER_C2H2_2"/>
    <property type="match status" value="3"/>
</dbReference>
<dbReference type="InterPro" id="IPR036236">
    <property type="entry name" value="Znf_C2H2_sf"/>
</dbReference>
<evidence type="ECO:0000256" key="3">
    <source>
        <dbReference type="ARBA" id="ARBA00022833"/>
    </source>
</evidence>
<dbReference type="OrthoDB" id="10018191at2759"/>
<dbReference type="EnsemblMetazoa" id="Aqu2.1.40687_001">
    <property type="protein sequence ID" value="Aqu2.1.40687_001"/>
    <property type="gene ID" value="Aqu2.1.40687"/>
</dbReference>
<evidence type="ECO:0000313" key="8">
    <source>
        <dbReference type="Proteomes" id="UP000007879"/>
    </source>
</evidence>
<feature type="domain" description="C2H2-type" evidence="6">
    <location>
        <begin position="377"/>
        <end position="404"/>
    </location>
</feature>
<dbReference type="GO" id="GO:0008270">
    <property type="term" value="F:zinc ion binding"/>
    <property type="evidence" value="ECO:0007669"/>
    <property type="project" value="UniProtKB-KW"/>
</dbReference>
<dbReference type="KEGG" id="aqu:100638928"/>
<feature type="compositionally biased region" description="Low complexity" evidence="5">
    <location>
        <begin position="181"/>
        <end position="193"/>
    </location>
</feature>
<dbReference type="FunCoup" id="A0A1X7VKW4">
    <property type="interactions" value="25"/>
</dbReference>
<dbReference type="PANTHER" id="PTHR23235:SF60">
    <property type="entry name" value="STRIPE, ISOFORM D"/>
    <property type="match status" value="1"/>
</dbReference>
<keyword evidence="3" id="KW-0862">Zinc</keyword>
<feature type="domain" description="C2H2-type" evidence="6">
    <location>
        <begin position="319"/>
        <end position="348"/>
    </location>
</feature>
<feature type="region of interest" description="Disordered" evidence="5">
    <location>
        <begin position="284"/>
        <end position="328"/>
    </location>
</feature>
<accession>A0A1X7VKW4</accession>
<name>A0A1X7VKW4_AMPQE</name>
<evidence type="ECO:0000256" key="4">
    <source>
        <dbReference type="PROSITE-ProRule" id="PRU00042"/>
    </source>
</evidence>
<proteinExistence type="predicted"/>
<dbReference type="GO" id="GO:0000981">
    <property type="term" value="F:DNA-binding transcription factor activity, RNA polymerase II-specific"/>
    <property type="evidence" value="ECO:0007669"/>
    <property type="project" value="TreeGrafter"/>
</dbReference>
<dbReference type="Pfam" id="PF00096">
    <property type="entry name" value="zf-C2H2"/>
    <property type="match status" value="3"/>
</dbReference>
<evidence type="ECO:0000256" key="2">
    <source>
        <dbReference type="ARBA" id="ARBA00022771"/>
    </source>
</evidence>
<feature type="region of interest" description="Disordered" evidence="5">
    <location>
        <begin position="178"/>
        <end position="212"/>
    </location>
</feature>
<dbReference type="AlphaFoldDB" id="A0A1X7VKW4"/>
<evidence type="ECO:0000313" key="7">
    <source>
        <dbReference type="EnsemblMetazoa" id="Aqu2.1.40687_001"/>
    </source>
</evidence>
<dbReference type="Gene3D" id="3.30.160.60">
    <property type="entry name" value="Classic Zinc Finger"/>
    <property type="match status" value="3"/>
</dbReference>
<keyword evidence="1" id="KW-0479">Metal-binding</keyword>
<evidence type="ECO:0000259" key="6">
    <source>
        <dbReference type="PROSITE" id="PS50157"/>
    </source>
</evidence>
<dbReference type="PANTHER" id="PTHR23235">
    <property type="entry name" value="KRUEPPEL-LIKE TRANSCRIPTION FACTOR"/>
    <property type="match status" value="1"/>
</dbReference>
<dbReference type="STRING" id="400682.A0A1X7VKW4"/>
<dbReference type="FunFam" id="3.30.160.60:FF:000515">
    <property type="entry name" value="early growth response protein 4"/>
    <property type="match status" value="1"/>
</dbReference>
<evidence type="ECO:0000256" key="1">
    <source>
        <dbReference type="ARBA" id="ARBA00022723"/>
    </source>
</evidence>
<reference evidence="7" key="2">
    <citation type="submission" date="2017-05" db="UniProtKB">
        <authorList>
            <consortium name="EnsemblMetazoa"/>
        </authorList>
    </citation>
    <scope>IDENTIFICATION</scope>
</reference>
<gene>
    <name evidence="7" type="primary">100638928</name>
</gene>
<reference evidence="8" key="1">
    <citation type="journal article" date="2010" name="Nature">
        <title>The Amphimedon queenslandica genome and the evolution of animal complexity.</title>
        <authorList>
            <person name="Srivastava M."/>
            <person name="Simakov O."/>
            <person name="Chapman J."/>
            <person name="Fahey B."/>
            <person name="Gauthier M.E."/>
            <person name="Mitros T."/>
            <person name="Richards G.S."/>
            <person name="Conaco C."/>
            <person name="Dacre M."/>
            <person name="Hellsten U."/>
            <person name="Larroux C."/>
            <person name="Putnam N.H."/>
            <person name="Stanke M."/>
            <person name="Adamska M."/>
            <person name="Darling A."/>
            <person name="Degnan S.M."/>
            <person name="Oakley T.H."/>
            <person name="Plachetzki D.C."/>
            <person name="Zhai Y."/>
            <person name="Adamski M."/>
            <person name="Calcino A."/>
            <person name="Cummins S.F."/>
            <person name="Goodstein D.M."/>
            <person name="Harris C."/>
            <person name="Jackson D.J."/>
            <person name="Leys S.P."/>
            <person name="Shu S."/>
            <person name="Woodcroft B.J."/>
            <person name="Vervoort M."/>
            <person name="Kosik K.S."/>
            <person name="Manning G."/>
            <person name="Degnan B.M."/>
            <person name="Rokhsar D.S."/>
        </authorList>
    </citation>
    <scope>NUCLEOTIDE SEQUENCE [LARGE SCALE GENOMIC DNA]</scope>
</reference>
<dbReference type="InParanoid" id="A0A1X7VKW4"/>
<dbReference type="eggNOG" id="KOG1721">
    <property type="taxonomic scope" value="Eukaryota"/>
</dbReference>